<evidence type="ECO:0000256" key="5">
    <source>
        <dbReference type="ARBA" id="ARBA00022692"/>
    </source>
</evidence>
<dbReference type="AlphaFoldDB" id="A0A381Y1L4"/>
<protein>
    <recommendedName>
        <fullName evidence="9">Major facilitator superfamily (MFS) profile domain-containing protein</fullName>
    </recommendedName>
</protein>
<accession>A0A381Y1L4</accession>
<dbReference type="InterPro" id="IPR004638">
    <property type="entry name" value="EmrB-like"/>
</dbReference>
<comment type="similarity">
    <text evidence="2">Belongs to the major facilitator superfamily. EmrB family.</text>
</comment>
<evidence type="ECO:0000313" key="10">
    <source>
        <dbReference type="EMBL" id="SVA70904.1"/>
    </source>
</evidence>
<gene>
    <name evidence="10" type="ORF">METZ01_LOCUS123758</name>
</gene>
<feature type="transmembrane region" description="Helical" evidence="8">
    <location>
        <begin position="233"/>
        <end position="254"/>
    </location>
</feature>
<organism evidence="10">
    <name type="scientific">marine metagenome</name>
    <dbReference type="NCBI Taxonomy" id="408172"/>
    <lineage>
        <taxon>unclassified sequences</taxon>
        <taxon>metagenomes</taxon>
        <taxon>ecological metagenomes</taxon>
    </lineage>
</organism>
<evidence type="ECO:0000256" key="3">
    <source>
        <dbReference type="ARBA" id="ARBA00022448"/>
    </source>
</evidence>
<dbReference type="Gene3D" id="1.20.1250.20">
    <property type="entry name" value="MFS general substrate transporter like domains"/>
    <property type="match status" value="1"/>
</dbReference>
<feature type="transmembrane region" description="Helical" evidence="8">
    <location>
        <begin position="471"/>
        <end position="492"/>
    </location>
</feature>
<keyword evidence="7 8" id="KW-0472">Membrane</keyword>
<feature type="transmembrane region" description="Helical" evidence="8">
    <location>
        <begin position="266"/>
        <end position="286"/>
    </location>
</feature>
<feature type="transmembrane region" description="Helical" evidence="8">
    <location>
        <begin position="204"/>
        <end position="221"/>
    </location>
</feature>
<dbReference type="GO" id="GO:0022857">
    <property type="term" value="F:transmembrane transporter activity"/>
    <property type="evidence" value="ECO:0007669"/>
    <property type="project" value="InterPro"/>
</dbReference>
<keyword evidence="5 8" id="KW-0812">Transmembrane</keyword>
<feature type="transmembrane region" description="Helical" evidence="8">
    <location>
        <begin position="306"/>
        <end position="328"/>
    </location>
</feature>
<feature type="transmembrane region" description="Helical" evidence="8">
    <location>
        <begin position="83"/>
        <end position="104"/>
    </location>
</feature>
<feature type="transmembrane region" description="Helical" evidence="8">
    <location>
        <begin position="172"/>
        <end position="192"/>
    </location>
</feature>
<comment type="subcellular location">
    <subcellularLocation>
        <location evidence="1">Cell membrane</location>
        <topology evidence="1">Multi-pass membrane protein</topology>
    </subcellularLocation>
</comment>
<evidence type="ECO:0000256" key="6">
    <source>
        <dbReference type="ARBA" id="ARBA00022989"/>
    </source>
</evidence>
<feature type="transmembrane region" description="Helical" evidence="8">
    <location>
        <begin position="364"/>
        <end position="391"/>
    </location>
</feature>
<dbReference type="PANTHER" id="PTHR42718">
    <property type="entry name" value="MAJOR FACILITATOR SUPERFAMILY MULTIDRUG TRANSPORTER MFSC"/>
    <property type="match status" value="1"/>
</dbReference>
<feature type="transmembrane region" description="Helical" evidence="8">
    <location>
        <begin position="15"/>
        <end position="38"/>
    </location>
</feature>
<dbReference type="InterPro" id="IPR011701">
    <property type="entry name" value="MFS"/>
</dbReference>
<dbReference type="SUPFAM" id="SSF103473">
    <property type="entry name" value="MFS general substrate transporter"/>
    <property type="match status" value="1"/>
</dbReference>
<dbReference type="PROSITE" id="PS50850">
    <property type="entry name" value="MFS"/>
    <property type="match status" value="1"/>
</dbReference>
<dbReference type="InterPro" id="IPR036259">
    <property type="entry name" value="MFS_trans_sf"/>
</dbReference>
<feature type="transmembrane region" description="Helical" evidence="8">
    <location>
        <begin position="116"/>
        <end position="133"/>
    </location>
</feature>
<keyword evidence="3" id="KW-0813">Transport</keyword>
<dbReference type="EMBL" id="UINC01017180">
    <property type="protein sequence ID" value="SVA70904.1"/>
    <property type="molecule type" value="Genomic_DNA"/>
</dbReference>
<dbReference type="InterPro" id="IPR020846">
    <property type="entry name" value="MFS_dom"/>
</dbReference>
<proteinExistence type="inferred from homology"/>
<keyword evidence="6 8" id="KW-1133">Transmembrane helix</keyword>
<name>A0A381Y1L4_9ZZZZ</name>
<evidence type="ECO:0000256" key="2">
    <source>
        <dbReference type="ARBA" id="ARBA00008537"/>
    </source>
</evidence>
<feature type="domain" description="Major facilitator superfamily (MFS) profile" evidence="9">
    <location>
        <begin position="17"/>
        <end position="497"/>
    </location>
</feature>
<keyword evidence="4" id="KW-1003">Cell membrane</keyword>
<evidence type="ECO:0000256" key="1">
    <source>
        <dbReference type="ARBA" id="ARBA00004651"/>
    </source>
</evidence>
<feature type="transmembrane region" description="Helical" evidence="8">
    <location>
        <begin position="335"/>
        <end position="352"/>
    </location>
</feature>
<evidence type="ECO:0000256" key="4">
    <source>
        <dbReference type="ARBA" id="ARBA00022475"/>
    </source>
</evidence>
<feature type="transmembrane region" description="Helical" evidence="8">
    <location>
        <begin position="53"/>
        <end position="74"/>
    </location>
</feature>
<evidence type="ECO:0000259" key="9">
    <source>
        <dbReference type="PROSITE" id="PS50850"/>
    </source>
</evidence>
<dbReference type="GO" id="GO:0005886">
    <property type="term" value="C:plasma membrane"/>
    <property type="evidence" value="ECO:0007669"/>
    <property type="project" value="UniProtKB-SubCell"/>
</dbReference>
<sequence>MSVAQQAELGTDGRASVLATSVLVVFLLAMTVTIANVVLPQMQGSLSATRDQVAWVVTSYLVANAVGVPATAWLTDRLGSRRLIIWGTIGFSLSTLSCALAPNLELLVLSRAFQGLLGAPLTPLTMALVLSMYPRHQHGIVTSIFGIGVTIGPIIAPWLGGILAEDYGWRSVFFLAMPFAILAYLAVLVFIPRDKPQRGHRLDLRGFIFLSLAIACFQLMFDRGERNDWFDSAEITIECLTGIVCLYLFVVHCLSWRNPYIDLRILANRQLAIGLLLVLAFGMLSYSPMVLLPSMMQNLRGYPEEMIGVLLAIRGLGMTLGFVVLLWGSRYDPRIWLFFGFILQVISGWATATFDINVTDFQLAWTGFLSGLGIGFVWVPLTVITLGRVPLAQLPLTSSLFHLLRLFGSSVHISASVAVALRTSKLSFAEIIERLQPGRPATWGLEGTLSSAHQAAAIVHEIGRQAQMIGYLNAFMFFALTALVAMPLILAVRPPKY</sequence>
<dbReference type="Gene3D" id="1.20.1720.10">
    <property type="entry name" value="Multidrug resistance protein D"/>
    <property type="match status" value="1"/>
</dbReference>
<evidence type="ECO:0000256" key="7">
    <source>
        <dbReference type="ARBA" id="ARBA00023136"/>
    </source>
</evidence>
<dbReference type="PANTHER" id="PTHR42718:SF9">
    <property type="entry name" value="MAJOR FACILITATOR SUPERFAMILY MULTIDRUG TRANSPORTER MFSC"/>
    <property type="match status" value="1"/>
</dbReference>
<evidence type="ECO:0000256" key="8">
    <source>
        <dbReference type="SAM" id="Phobius"/>
    </source>
</evidence>
<dbReference type="NCBIfam" id="TIGR00711">
    <property type="entry name" value="efflux_EmrB"/>
    <property type="match status" value="1"/>
</dbReference>
<feature type="transmembrane region" description="Helical" evidence="8">
    <location>
        <begin position="140"/>
        <end position="160"/>
    </location>
</feature>
<dbReference type="Pfam" id="PF07690">
    <property type="entry name" value="MFS_1"/>
    <property type="match status" value="1"/>
</dbReference>
<reference evidence="10" key="1">
    <citation type="submission" date="2018-05" db="EMBL/GenBank/DDBJ databases">
        <authorList>
            <person name="Lanie J.A."/>
            <person name="Ng W.-L."/>
            <person name="Kazmierczak K.M."/>
            <person name="Andrzejewski T.M."/>
            <person name="Davidsen T.M."/>
            <person name="Wayne K.J."/>
            <person name="Tettelin H."/>
            <person name="Glass J.I."/>
            <person name="Rusch D."/>
            <person name="Podicherti R."/>
            <person name="Tsui H.-C.T."/>
            <person name="Winkler M.E."/>
        </authorList>
    </citation>
    <scope>NUCLEOTIDE SEQUENCE</scope>
</reference>